<proteinExistence type="predicted"/>
<evidence type="ECO:0000313" key="2">
    <source>
        <dbReference type="EMBL" id="ROW05006.1"/>
    </source>
</evidence>
<dbReference type="EMBL" id="LJZO01000001">
    <property type="protein sequence ID" value="ROW05006.1"/>
    <property type="molecule type" value="Genomic_DNA"/>
</dbReference>
<feature type="region of interest" description="Disordered" evidence="1">
    <location>
        <begin position="125"/>
        <end position="204"/>
    </location>
</feature>
<dbReference type="STRING" id="252740.A0A423WNI4"/>
<accession>A0A423WNI4</accession>
<gene>
    <name evidence="2" type="ORF">VSDG_00332</name>
</gene>
<protein>
    <submittedName>
        <fullName evidence="2">Uncharacterized protein</fullName>
    </submittedName>
</protein>
<evidence type="ECO:0000256" key="1">
    <source>
        <dbReference type="SAM" id="MobiDB-lite"/>
    </source>
</evidence>
<organism evidence="2 3">
    <name type="scientific">Cytospora chrysosperma</name>
    <name type="common">Cytospora canker fungus</name>
    <name type="synonym">Sphaeria chrysosperma</name>
    <dbReference type="NCBI Taxonomy" id="252740"/>
    <lineage>
        <taxon>Eukaryota</taxon>
        <taxon>Fungi</taxon>
        <taxon>Dikarya</taxon>
        <taxon>Ascomycota</taxon>
        <taxon>Pezizomycotina</taxon>
        <taxon>Sordariomycetes</taxon>
        <taxon>Sordariomycetidae</taxon>
        <taxon>Diaporthales</taxon>
        <taxon>Cytosporaceae</taxon>
        <taxon>Cytospora</taxon>
    </lineage>
</organism>
<sequence>MPPLSMSPSLPPELLEQELRSCTLQKASRWRGKQGSPYNTTRMKLVFNAFGPILFPLAEHCGPDDIINLRNLLLEAVLKFDHCVERHCLEVADTVKELWSLGVFHWKDCCAIVLGSAIAIPAPFDMGRNRGRSKSKKKKGAQGGKRPRKSRACKGRYSPDCDRQVARAEVSSLTDSRVRHTSPKGGRAELQTHHGRGLFNPSTINAHDDGDADLTMVDQSPDAAVNANTNSLFIEDTTTECTGIDIFKAASSRDARDGRSATTSSGTDARSLADSYVKHPYAKLSNIDEQTLGSAGKAVKQVALEATYDFLQKCIPASEQSRVWDQILGRAESGKEPEFGSIAVPDGIPDQKNGTRPTSHLICNCVNILSHDFYVADQKSLRLVFDRGIALCDALNDEKRKRALECAVHSLSWLMLGLDCKTMEVYRHANQELDRIDAIYREVDWRGTTNVEGIVNARDLEERNLLWSMKSSFEKFKEPFRVNFVETLQRLLAVEF</sequence>
<comment type="caution">
    <text evidence="2">The sequence shown here is derived from an EMBL/GenBank/DDBJ whole genome shotgun (WGS) entry which is preliminary data.</text>
</comment>
<dbReference type="OrthoDB" id="5230984at2759"/>
<keyword evidence="3" id="KW-1185">Reference proteome</keyword>
<feature type="compositionally biased region" description="Basic residues" evidence="1">
    <location>
        <begin position="129"/>
        <end position="154"/>
    </location>
</feature>
<name>A0A423WNI4_CYTCH</name>
<dbReference type="Proteomes" id="UP000284375">
    <property type="component" value="Unassembled WGS sequence"/>
</dbReference>
<reference evidence="2 3" key="1">
    <citation type="submission" date="2015-09" db="EMBL/GenBank/DDBJ databases">
        <title>Host preference determinants of Valsa canker pathogens revealed by comparative genomics.</title>
        <authorList>
            <person name="Yin Z."/>
            <person name="Huang L."/>
        </authorList>
    </citation>
    <scope>NUCLEOTIDE SEQUENCE [LARGE SCALE GENOMIC DNA]</scope>
    <source>
        <strain evidence="2 3">YSFL</strain>
    </source>
</reference>
<feature type="compositionally biased region" description="Basic and acidic residues" evidence="1">
    <location>
        <begin position="157"/>
        <end position="166"/>
    </location>
</feature>
<evidence type="ECO:0000313" key="3">
    <source>
        <dbReference type="Proteomes" id="UP000284375"/>
    </source>
</evidence>
<dbReference type="AlphaFoldDB" id="A0A423WNI4"/>